<dbReference type="PANTHER" id="PTHR33603:SF1">
    <property type="entry name" value="RIBOSOMAL RNA LARGE SUBUNIT METHYLTRANSFERASE H"/>
    <property type="match status" value="1"/>
</dbReference>
<dbReference type="EC" id="2.1.1.177" evidence="6"/>
<dbReference type="HAMAP" id="MF_00658">
    <property type="entry name" value="23SrRNA_methyltr_H"/>
    <property type="match status" value="1"/>
</dbReference>
<comment type="catalytic activity">
    <reaction evidence="6">
        <text>pseudouridine(1915) in 23S rRNA + S-adenosyl-L-methionine = N(3)-methylpseudouridine(1915) in 23S rRNA + S-adenosyl-L-homocysteine + H(+)</text>
        <dbReference type="Rhea" id="RHEA:42752"/>
        <dbReference type="Rhea" id="RHEA-COMP:10221"/>
        <dbReference type="Rhea" id="RHEA-COMP:10222"/>
        <dbReference type="ChEBI" id="CHEBI:15378"/>
        <dbReference type="ChEBI" id="CHEBI:57856"/>
        <dbReference type="ChEBI" id="CHEBI:59789"/>
        <dbReference type="ChEBI" id="CHEBI:65314"/>
        <dbReference type="ChEBI" id="CHEBI:74486"/>
        <dbReference type="EC" id="2.1.1.177"/>
    </reaction>
</comment>
<dbReference type="NCBIfam" id="TIGR00246">
    <property type="entry name" value="tRNA_RlmH_YbeA"/>
    <property type="match status" value="1"/>
</dbReference>
<proteinExistence type="inferred from homology"/>
<comment type="subunit">
    <text evidence="6">Homodimer.</text>
</comment>
<dbReference type="InterPro" id="IPR029028">
    <property type="entry name" value="Alpha/beta_knot_MTases"/>
</dbReference>
<evidence type="ECO:0000313" key="8">
    <source>
        <dbReference type="Proteomes" id="UP000824109"/>
    </source>
</evidence>
<comment type="caution">
    <text evidence="7">The sequence shown here is derived from an EMBL/GenBank/DDBJ whole genome shotgun (WGS) entry which is preliminary data.</text>
</comment>
<dbReference type="EMBL" id="DVNB01000054">
    <property type="protein sequence ID" value="HIU57215.1"/>
    <property type="molecule type" value="Genomic_DNA"/>
</dbReference>
<dbReference type="GO" id="GO:0005737">
    <property type="term" value="C:cytoplasm"/>
    <property type="evidence" value="ECO:0007669"/>
    <property type="project" value="UniProtKB-SubCell"/>
</dbReference>
<protein>
    <recommendedName>
        <fullName evidence="6">Ribosomal RNA large subunit methyltransferase H</fullName>
        <ecNumber evidence="6">2.1.1.177</ecNumber>
    </recommendedName>
    <alternativeName>
        <fullName evidence="6">23S rRNA (pseudouridine1915-N3)-methyltransferase</fullName>
    </alternativeName>
    <alternativeName>
        <fullName evidence="6">23S rRNA m3Psi1915 methyltransferase</fullName>
    </alternativeName>
    <alternativeName>
        <fullName evidence="6">rRNA (pseudouridine-N3-)-methyltransferase RlmH</fullName>
    </alternativeName>
</protein>
<dbReference type="InterPro" id="IPR003742">
    <property type="entry name" value="RlmH-like"/>
</dbReference>
<reference evidence="7" key="2">
    <citation type="journal article" date="2021" name="PeerJ">
        <title>Extensive microbial diversity within the chicken gut microbiome revealed by metagenomics and culture.</title>
        <authorList>
            <person name="Gilroy R."/>
            <person name="Ravi A."/>
            <person name="Getino M."/>
            <person name="Pursley I."/>
            <person name="Horton D.L."/>
            <person name="Alikhan N.F."/>
            <person name="Baker D."/>
            <person name="Gharbi K."/>
            <person name="Hall N."/>
            <person name="Watson M."/>
            <person name="Adriaenssens E.M."/>
            <person name="Foster-Nyarko E."/>
            <person name="Jarju S."/>
            <person name="Secka A."/>
            <person name="Antonio M."/>
            <person name="Oren A."/>
            <person name="Chaudhuri R.R."/>
            <person name="La Ragione R."/>
            <person name="Hildebrand F."/>
            <person name="Pallen M.J."/>
        </authorList>
    </citation>
    <scope>NUCLEOTIDE SEQUENCE</scope>
    <source>
        <strain evidence="7">USAMLcec3-3695</strain>
    </source>
</reference>
<comment type="subcellular location">
    <subcellularLocation>
        <location evidence="6">Cytoplasm</location>
    </subcellularLocation>
</comment>
<keyword evidence="4 6" id="KW-0949">S-adenosyl-L-methionine</keyword>
<dbReference type="InterPro" id="IPR029026">
    <property type="entry name" value="tRNA_m1G_MTases_N"/>
</dbReference>
<evidence type="ECO:0000256" key="1">
    <source>
        <dbReference type="ARBA" id="ARBA00022552"/>
    </source>
</evidence>
<keyword evidence="3 6" id="KW-0808">Transferase</keyword>
<evidence type="ECO:0000256" key="4">
    <source>
        <dbReference type="ARBA" id="ARBA00022691"/>
    </source>
</evidence>
<name>A0A9D1SEK7_9FIRM</name>
<organism evidence="7 8">
    <name type="scientific">Candidatus Ornithomonoglobus merdipullorum</name>
    <dbReference type="NCBI Taxonomy" id="2840895"/>
    <lineage>
        <taxon>Bacteria</taxon>
        <taxon>Bacillati</taxon>
        <taxon>Bacillota</taxon>
        <taxon>Clostridia</taxon>
        <taxon>Candidatus Ornithomonoglobus</taxon>
    </lineage>
</organism>
<keyword evidence="2 6" id="KW-0489">Methyltransferase</keyword>
<keyword evidence="6" id="KW-0963">Cytoplasm</keyword>
<dbReference type="CDD" id="cd18081">
    <property type="entry name" value="RlmH-like"/>
    <property type="match status" value="1"/>
</dbReference>
<dbReference type="AlphaFoldDB" id="A0A9D1SEK7"/>
<comment type="caution">
    <text evidence="6">Lacks conserved residue(s) required for the propagation of feature annotation.</text>
</comment>
<dbReference type="PANTHER" id="PTHR33603">
    <property type="entry name" value="METHYLTRANSFERASE"/>
    <property type="match status" value="1"/>
</dbReference>
<sequence length="158" mass="17814">MNITVIGVGKIKEKFFTDALKEYSKRLGRFGSFEIIEIPDESIPQNASEKQQEQIKKREGQKILSKLKPQSLVISMCIEGKEVTSPELAGIISDAALKYGRVFFIIGGSLGLSEEVKRRSDMMLSFGRITLPHQLMRVVLTEQIYRAFMINSGSAYHK</sequence>
<evidence type="ECO:0000313" key="7">
    <source>
        <dbReference type="EMBL" id="HIU57215.1"/>
    </source>
</evidence>
<feature type="binding site" evidence="6">
    <location>
        <begin position="126"/>
        <end position="131"/>
    </location>
    <ligand>
        <name>S-adenosyl-L-methionine</name>
        <dbReference type="ChEBI" id="CHEBI:59789"/>
    </ligand>
</feature>
<comment type="function">
    <text evidence="6">Specifically methylates the pseudouridine at position 1915 (m3Psi1915) in 23S rRNA.</text>
</comment>
<dbReference type="GO" id="GO:0070038">
    <property type="term" value="F:rRNA (pseudouridine-N3-)-methyltransferase activity"/>
    <property type="evidence" value="ECO:0007669"/>
    <property type="project" value="UniProtKB-UniRule"/>
</dbReference>
<comment type="similarity">
    <text evidence="5 6">Belongs to the RNA methyltransferase RlmH family.</text>
</comment>
<feature type="binding site" evidence="6">
    <location>
        <position position="107"/>
    </location>
    <ligand>
        <name>S-adenosyl-L-methionine</name>
        <dbReference type="ChEBI" id="CHEBI:59789"/>
    </ligand>
</feature>
<keyword evidence="1 6" id="KW-0698">rRNA processing</keyword>
<evidence type="ECO:0000256" key="5">
    <source>
        <dbReference type="ARBA" id="ARBA00038303"/>
    </source>
</evidence>
<dbReference type="Proteomes" id="UP000824109">
    <property type="component" value="Unassembled WGS sequence"/>
</dbReference>
<dbReference type="PIRSF" id="PIRSF004505">
    <property type="entry name" value="MT_bac"/>
    <property type="match status" value="1"/>
</dbReference>
<dbReference type="NCBIfam" id="NF000985">
    <property type="entry name" value="PRK00103.1-3"/>
    <property type="match status" value="1"/>
</dbReference>
<dbReference type="Pfam" id="PF02590">
    <property type="entry name" value="SPOUT_MTase"/>
    <property type="match status" value="1"/>
</dbReference>
<accession>A0A9D1SEK7</accession>
<evidence type="ECO:0000256" key="2">
    <source>
        <dbReference type="ARBA" id="ARBA00022603"/>
    </source>
</evidence>
<gene>
    <name evidence="6 7" type="primary">rlmH</name>
    <name evidence="7" type="ORF">IAA61_05315</name>
</gene>
<dbReference type="SUPFAM" id="SSF75217">
    <property type="entry name" value="alpha/beta knot"/>
    <property type="match status" value="1"/>
</dbReference>
<evidence type="ECO:0000256" key="3">
    <source>
        <dbReference type="ARBA" id="ARBA00022679"/>
    </source>
</evidence>
<reference evidence="7" key="1">
    <citation type="submission" date="2020-10" db="EMBL/GenBank/DDBJ databases">
        <authorList>
            <person name="Gilroy R."/>
        </authorList>
    </citation>
    <scope>NUCLEOTIDE SEQUENCE</scope>
    <source>
        <strain evidence="7">USAMLcec3-3695</strain>
    </source>
</reference>
<evidence type="ECO:0000256" key="6">
    <source>
        <dbReference type="HAMAP-Rule" id="MF_00658"/>
    </source>
</evidence>
<dbReference type="Gene3D" id="3.40.1280.10">
    <property type="match status" value="1"/>
</dbReference>